<reference evidence="1 2" key="1">
    <citation type="submission" date="2021-06" db="EMBL/GenBank/DDBJ databases">
        <authorList>
            <person name="Palmer J.M."/>
        </authorList>
    </citation>
    <scope>NUCLEOTIDE SEQUENCE [LARGE SCALE GENOMIC DNA]</scope>
    <source>
        <strain evidence="1 2">AS_MEX2019</strain>
        <tissue evidence="1">Muscle</tissue>
    </source>
</reference>
<accession>A0ABV1A385</accession>
<dbReference type="EMBL" id="JAHRIP010081384">
    <property type="protein sequence ID" value="MEQ2313004.1"/>
    <property type="molecule type" value="Genomic_DNA"/>
</dbReference>
<proteinExistence type="predicted"/>
<dbReference type="Proteomes" id="UP001469553">
    <property type="component" value="Unassembled WGS sequence"/>
</dbReference>
<gene>
    <name evidence="1" type="ORF">AMECASPLE_037131</name>
</gene>
<name>A0ABV1A385_9TELE</name>
<keyword evidence="2" id="KW-1185">Reference proteome</keyword>
<protein>
    <submittedName>
        <fullName evidence="1">Uncharacterized protein</fullName>
    </submittedName>
</protein>
<sequence length="117" mass="12934">MSSLVNYAGLSSEDLAESLQFGPVLNKSFLLASFFDGVVCNSSISKYSKDLMEIFENFVYGDVYQKRKTCSRIFLCGSHAPFPLASFSQIQFHSARFASISITVISVPVPTFLVPPF</sequence>
<comment type="caution">
    <text evidence="1">The sequence shown here is derived from an EMBL/GenBank/DDBJ whole genome shotgun (WGS) entry which is preliminary data.</text>
</comment>
<organism evidence="1 2">
    <name type="scientific">Ameca splendens</name>
    <dbReference type="NCBI Taxonomy" id="208324"/>
    <lineage>
        <taxon>Eukaryota</taxon>
        <taxon>Metazoa</taxon>
        <taxon>Chordata</taxon>
        <taxon>Craniata</taxon>
        <taxon>Vertebrata</taxon>
        <taxon>Euteleostomi</taxon>
        <taxon>Actinopterygii</taxon>
        <taxon>Neopterygii</taxon>
        <taxon>Teleostei</taxon>
        <taxon>Neoteleostei</taxon>
        <taxon>Acanthomorphata</taxon>
        <taxon>Ovalentaria</taxon>
        <taxon>Atherinomorphae</taxon>
        <taxon>Cyprinodontiformes</taxon>
        <taxon>Goodeidae</taxon>
        <taxon>Ameca</taxon>
    </lineage>
</organism>
<evidence type="ECO:0000313" key="2">
    <source>
        <dbReference type="Proteomes" id="UP001469553"/>
    </source>
</evidence>
<evidence type="ECO:0000313" key="1">
    <source>
        <dbReference type="EMBL" id="MEQ2313004.1"/>
    </source>
</evidence>